<dbReference type="InterPro" id="IPR052177">
    <property type="entry name" value="Divisome_Glycosyl_Hydrolase"/>
</dbReference>
<dbReference type="Gene3D" id="3.20.20.80">
    <property type="entry name" value="Glycosidases"/>
    <property type="match status" value="1"/>
</dbReference>
<name>A0A9D4BSF1_DREPO</name>
<accession>A0A9D4BSF1</accession>
<evidence type="ECO:0000259" key="3">
    <source>
        <dbReference type="Pfam" id="PF02638"/>
    </source>
</evidence>
<proteinExistence type="predicted"/>
<feature type="domain" description="Glycosyl hydrolase-like 10" evidence="3">
    <location>
        <begin position="27"/>
        <end position="334"/>
    </location>
</feature>
<comment type="caution">
    <text evidence="4">The sequence shown here is derived from an EMBL/GenBank/DDBJ whole genome shotgun (WGS) entry which is preliminary data.</text>
</comment>
<evidence type="ECO:0000256" key="2">
    <source>
        <dbReference type="SAM" id="SignalP"/>
    </source>
</evidence>
<dbReference type="Pfam" id="PF02638">
    <property type="entry name" value="GHL10"/>
    <property type="match status" value="1"/>
</dbReference>
<dbReference type="PANTHER" id="PTHR43405">
    <property type="entry name" value="GLYCOSYL HYDROLASE DIGH"/>
    <property type="match status" value="1"/>
</dbReference>
<dbReference type="InterPro" id="IPR017853">
    <property type="entry name" value="GH"/>
</dbReference>
<dbReference type="SUPFAM" id="SSF51445">
    <property type="entry name" value="(Trans)glycosidases"/>
    <property type="match status" value="1"/>
</dbReference>
<feature type="signal peptide" evidence="2">
    <location>
        <begin position="1"/>
        <end position="18"/>
    </location>
</feature>
<organism evidence="4 5">
    <name type="scientific">Dreissena polymorpha</name>
    <name type="common">Zebra mussel</name>
    <name type="synonym">Mytilus polymorpha</name>
    <dbReference type="NCBI Taxonomy" id="45954"/>
    <lineage>
        <taxon>Eukaryota</taxon>
        <taxon>Metazoa</taxon>
        <taxon>Spiralia</taxon>
        <taxon>Lophotrochozoa</taxon>
        <taxon>Mollusca</taxon>
        <taxon>Bivalvia</taxon>
        <taxon>Autobranchia</taxon>
        <taxon>Heteroconchia</taxon>
        <taxon>Euheterodonta</taxon>
        <taxon>Imparidentia</taxon>
        <taxon>Neoheterodontei</taxon>
        <taxon>Myida</taxon>
        <taxon>Dreissenoidea</taxon>
        <taxon>Dreissenidae</taxon>
        <taxon>Dreissena</taxon>
    </lineage>
</organism>
<keyword evidence="5" id="KW-1185">Reference proteome</keyword>
<dbReference type="EMBL" id="JAIWYP010000014">
    <property type="protein sequence ID" value="KAH3706519.1"/>
    <property type="molecule type" value="Genomic_DNA"/>
</dbReference>
<gene>
    <name evidence="4" type="ORF">DPMN_065906</name>
</gene>
<feature type="chain" id="PRO_5038340119" description="Glycosyl hydrolase-like 10 domain-containing protein" evidence="2">
    <location>
        <begin position="19"/>
        <end position="487"/>
    </location>
</feature>
<dbReference type="OrthoDB" id="2018923at2759"/>
<dbReference type="Proteomes" id="UP000828390">
    <property type="component" value="Unassembled WGS sequence"/>
</dbReference>
<evidence type="ECO:0000313" key="4">
    <source>
        <dbReference type="EMBL" id="KAH3706519.1"/>
    </source>
</evidence>
<protein>
    <recommendedName>
        <fullName evidence="3">Glycosyl hydrolase-like 10 domain-containing protein</fullName>
    </recommendedName>
</protein>
<reference evidence="4" key="2">
    <citation type="submission" date="2020-11" db="EMBL/GenBank/DDBJ databases">
        <authorList>
            <person name="McCartney M.A."/>
            <person name="Auch B."/>
            <person name="Kono T."/>
            <person name="Mallez S."/>
            <person name="Becker A."/>
            <person name="Gohl D.M."/>
            <person name="Silverstein K.A.T."/>
            <person name="Koren S."/>
            <person name="Bechman K.B."/>
            <person name="Herman A."/>
            <person name="Abrahante J.E."/>
            <person name="Garbe J."/>
        </authorList>
    </citation>
    <scope>NUCLEOTIDE SEQUENCE</scope>
    <source>
        <strain evidence="4">Duluth1</strain>
        <tissue evidence="4">Whole animal</tissue>
    </source>
</reference>
<evidence type="ECO:0000313" key="5">
    <source>
        <dbReference type="Proteomes" id="UP000828390"/>
    </source>
</evidence>
<dbReference type="AlphaFoldDB" id="A0A9D4BSF1"/>
<sequence>MLRIWLVSLIVQTRSCFAADFPWPAAEFRGVWVATVSNIDWPSSSHLSTHQQKLELGAIVDKFKSLNFNAIVFQVRTSGDALYNSSLEPWSTFLTGTQGHAPSPFYDPLEYLIGKAHAAGLEVHAWFNPYRARAGSTSRSGLAPNHMANRFPSHAHAYGTNLWMDPGSSEVQDHIVNVYIDVAKRYDVDGLHMDDYFYPYPVSGQDFPDTSTYHVYQNSGGKLAKADWRRSNVDTMINRLNREIHAVKPYLKFGISPFGIWKPGHPSGINGLSAYDSLYADAKLWMDRQWLDYIAPQLYWRIDPPAQSYPALLDWWCQQSTHGRHVYTGNAASNAVTKPDWSVQELLNQIQISRNKRNELSLGNIQYSAKYFMHNDKGISTNILSLYKSPVMTPPMPWLNVPVPDMPQVTGTGSSLSWAGDSTGHTYRVVVYRLYADIWEITSFLDAHTTSTTLAEGEYAVKAVNRAGMESNATIVHIKNGAFNIIG</sequence>
<keyword evidence="1 2" id="KW-0732">Signal</keyword>
<dbReference type="InterPro" id="IPR003790">
    <property type="entry name" value="GHL10"/>
</dbReference>
<dbReference type="PANTHER" id="PTHR43405:SF1">
    <property type="entry name" value="GLYCOSYL HYDROLASE DIGH"/>
    <property type="match status" value="1"/>
</dbReference>
<reference evidence="4" key="1">
    <citation type="journal article" date="2019" name="bioRxiv">
        <title>The Genome of the Zebra Mussel, Dreissena polymorpha: A Resource for Invasive Species Research.</title>
        <authorList>
            <person name="McCartney M.A."/>
            <person name="Auch B."/>
            <person name="Kono T."/>
            <person name="Mallez S."/>
            <person name="Zhang Y."/>
            <person name="Obille A."/>
            <person name="Becker A."/>
            <person name="Abrahante J.E."/>
            <person name="Garbe J."/>
            <person name="Badalamenti J.P."/>
            <person name="Herman A."/>
            <person name="Mangelson H."/>
            <person name="Liachko I."/>
            <person name="Sullivan S."/>
            <person name="Sone E.D."/>
            <person name="Koren S."/>
            <person name="Silverstein K.A.T."/>
            <person name="Beckman K.B."/>
            <person name="Gohl D.M."/>
        </authorList>
    </citation>
    <scope>NUCLEOTIDE SEQUENCE</scope>
    <source>
        <strain evidence="4">Duluth1</strain>
        <tissue evidence="4">Whole animal</tissue>
    </source>
</reference>
<evidence type="ECO:0000256" key="1">
    <source>
        <dbReference type="ARBA" id="ARBA00022729"/>
    </source>
</evidence>